<evidence type="ECO:0000313" key="2">
    <source>
        <dbReference type="Proteomes" id="UP001231124"/>
    </source>
</evidence>
<dbReference type="Proteomes" id="UP001231124">
    <property type="component" value="Unassembled WGS sequence"/>
</dbReference>
<reference evidence="1 2" key="1">
    <citation type="submission" date="2023-07" db="EMBL/GenBank/DDBJ databases">
        <title>Genomic Encyclopedia of Type Strains, Phase IV (KMG-IV): sequencing the most valuable type-strain genomes for metagenomic binning, comparative biology and taxonomic classification.</title>
        <authorList>
            <person name="Goeker M."/>
        </authorList>
    </citation>
    <scope>NUCLEOTIDE SEQUENCE [LARGE SCALE GENOMIC DNA]</scope>
    <source>
        <strain evidence="1 2">DSM 19013</strain>
    </source>
</reference>
<organism evidence="1 2">
    <name type="scientific">Methylobacterium aerolatum</name>
    <dbReference type="NCBI Taxonomy" id="418708"/>
    <lineage>
        <taxon>Bacteria</taxon>
        <taxon>Pseudomonadati</taxon>
        <taxon>Pseudomonadota</taxon>
        <taxon>Alphaproteobacteria</taxon>
        <taxon>Hyphomicrobiales</taxon>
        <taxon>Methylobacteriaceae</taxon>
        <taxon>Methylobacterium</taxon>
    </lineage>
</organism>
<evidence type="ECO:0000313" key="1">
    <source>
        <dbReference type="EMBL" id="MDQ0449247.1"/>
    </source>
</evidence>
<dbReference type="EMBL" id="JAUSVP010000013">
    <property type="protein sequence ID" value="MDQ0449247.1"/>
    <property type="molecule type" value="Genomic_DNA"/>
</dbReference>
<comment type="caution">
    <text evidence="1">The sequence shown here is derived from an EMBL/GenBank/DDBJ whole genome shotgun (WGS) entry which is preliminary data.</text>
</comment>
<name>A0ABU0I581_9HYPH</name>
<accession>A0ABU0I581</accession>
<sequence>MITQRARLVDGTRTMVMCTEPSPDYAVAFGAKATANARVSITGSGEGEGGGTFERSEQITALEGRNAGVLALRDGLYTACQAYVNGVIGHDAYALILSQYGNLLVALAGAPASVTVSVPADATGKGAATAAAIAKAVATAGGAVRGNDAVAALLVTCLSTFDRSREPSVGNRLLTRDFCRQVLQSTLKKANRPI</sequence>
<dbReference type="RefSeq" id="WP_238203955.1">
    <property type="nucleotide sequence ID" value="NZ_BPQE01000016.1"/>
</dbReference>
<proteinExistence type="predicted"/>
<keyword evidence="2" id="KW-1185">Reference proteome</keyword>
<protein>
    <submittedName>
        <fullName evidence="1">Uncharacterized protein</fullName>
    </submittedName>
</protein>
<gene>
    <name evidence="1" type="ORF">QO012_003764</name>
</gene>